<dbReference type="PANTHER" id="PTHR30204">
    <property type="entry name" value="REDOX-CYCLING DRUG-SENSING TRANSCRIPTIONAL ACTIVATOR SOXR"/>
    <property type="match status" value="1"/>
</dbReference>
<dbReference type="Proteomes" id="UP000051324">
    <property type="component" value="Unassembled WGS sequence"/>
</dbReference>
<dbReference type="PANTHER" id="PTHR30204:SF98">
    <property type="entry name" value="HTH-TYPE TRANSCRIPTIONAL REGULATOR ADHR"/>
    <property type="match status" value="1"/>
</dbReference>
<evidence type="ECO:0000256" key="1">
    <source>
        <dbReference type="ARBA" id="ARBA00023125"/>
    </source>
</evidence>
<dbReference type="CDD" id="cd01109">
    <property type="entry name" value="HTH_YyaN"/>
    <property type="match status" value="1"/>
</dbReference>
<dbReference type="SUPFAM" id="SSF46955">
    <property type="entry name" value="Putative DNA-binding domain"/>
    <property type="match status" value="1"/>
</dbReference>
<feature type="coiled-coil region" evidence="2">
    <location>
        <begin position="57"/>
        <end position="105"/>
    </location>
</feature>
<dbReference type="Gene3D" id="1.10.1660.10">
    <property type="match status" value="1"/>
</dbReference>
<accession>A0A0R1TRG6</accession>
<dbReference type="EMBL" id="AZFT01000053">
    <property type="protein sequence ID" value="KRL83801.1"/>
    <property type="molecule type" value="Genomic_DNA"/>
</dbReference>
<comment type="caution">
    <text evidence="4">The sequence shown here is derived from an EMBL/GenBank/DDBJ whole genome shotgun (WGS) entry which is preliminary data.</text>
</comment>
<dbReference type="InterPro" id="IPR047057">
    <property type="entry name" value="MerR_fam"/>
</dbReference>
<dbReference type="AlphaFoldDB" id="A0A0R1TRG6"/>
<dbReference type="Pfam" id="PF13411">
    <property type="entry name" value="MerR_1"/>
    <property type="match status" value="1"/>
</dbReference>
<keyword evidence="5" id="KW-1185">Reference proteome</keyword>
<dbReference type="PATRIC" id="fig|1423724.4.peg.1104"/>
<protein>
    <recommendedName>
        <fullName evidence="3">HTH merR-type domain-containing protein</fullName>
    </recommendedName>
</protein>
<keyword evidence="1" id="KW-0238">DNA-binding</keyword>
<organism evidence="4 5">
    <name type="scientific">Ligilactobacillus apodemi DSM 16634 = JCM 16172</name>
    <dbReference type="NCBI Taxonomy" id="1423724"/>
    <lineage>
        <taxon>Bacteria</taxon>
        <taxon>Bacillati</taxon>
        <taxon>Bacillota</taxon>
        <taxon>Bacilli</taxon>
        <taxon>Lactobacillales</taxon>
        <taxon>Lactobacillaceae</taxon>
        <taxon>Ligilactobacillus</taxon>
    </lineage>
</organism>
<dbReference type="STRING" id="1423724.FC32_GL001062"/>
<evidence type="ECO:0000313" key="4">
    <source>
        <dbReference type="EMBL" id="KRL83801.1"/>
    </source>
</evidence>
<dbReference type="InterPro" id="IPR009061">
    <property type="entry name" value="DNA-bd_dom_put_sf"/>
</dbReference>
<dbReference type="InterPro" id="IPR000551">
    <property type="entry name" value="MerR-type_HTH_dom"/>
</dbReference>
<name>A0A0R1TRG6_9LACO</name>
<evidence type="ECO:0000256" key="2">
    <source>
        <dbReference type="SAM" id="Coils"/>
    </source>
</evidence>
<evidence type="ECO:0000313" key="5">
    <source>
        <dbReference type="Proteomes" id="UP000051324"/>
    </source>
</evidence>
<sequence length="105" mass="12818">MRYYEQENLIAPKRNSANQRRYSDNDIKWIDFIKRLKGTGMPIKEIKKYAMLRSIGEETLDERMEMLVKHKKELNKQIQVLQDHMTKLDDKISFYQNEIKRLRNK</sequence>
<evidence type="ECO:0000259" key="3">
    <source>
        <dbReference type="PROSITE" id="PS50937"/>
    </source>
</evidence>
<gene>
    <name evidence="4" type="ORF">FC32_GL001062</name>
</gene>
<proteinExistence type="predicted"/>
<feature type="domain" description="HTH merR-type" evidence="3">
    <location>
        <begin position="1"/>
        <end position="52"/>
    </location>
</feature>
<dbReference type="GO" id="GO:0003677">
    <property type="term" value="F:DNA binding"/>
    <property type="evidence" value="ECO:0007669"/>
    <property type="project" value="UniProtKB-KW"/>
</dbReference>
<dbReference type="SMART" id="SM00422">
    <property type="entry name" value="HTH_MERR"/>
    <property type="match status" value="1"/>
</dbReference>
<dbReference type="PROSITE" id="PS50937">
    <property type="entry name" value="HTH_MERR_2"/>
    <property type="match status" value="1"/>
</dbReference>
<dbReference type="GO" id="GO:0003700">
    <property type="term" value="F:DNA-binding transcription factor activity"/>
    <property type="evidence" value="ECO:0007669"/>
    <property type="project" value="InterPro"/>
</dbReference>
<reference evidence="4 5" key="1">
    <citation type="journal article" date="2015" name="Genome Announc.">
        <title>Expanding the biotechnology potential of lactobacilli through comparative genomics of 213 strains and associated genera.</title>
        <authorList>
            <person name="Sun Z."/>
            <person name="Harris H.M."/>
            <person name="McCann A."/>
            <person name="Guo C."/>
            <person name="Argimon S."/>
            <person name="Zhang W."/>
            <person name="Yang X."/>
            <person name="Jeffery I.B."/>
            <person name="Cooney J.C."/>
            <person name="Kagawa T.F."/>
            <person name="Liu W."/>
            <person name="Song Y."/>
            <person name="Salvetti E."/>
            <person name="Wrobel A."/>
            <person name="Rasinkangas P."/>
            <person name="Parkhill J."/>
            <person name="Rea M.C."/>
            <person name="O'Sullivan O."/>
            <person name="Ritari J."/>
            <person name="Douillard F.P."/>
            <person name="Paul Ross R."/>
            <person name="Yang R."/>
            <person name="Briner A.E."/>
            <person name="Felis G.E."/>
            <person name="de Vos W.M."/>
            <person name="Barrangou R."/>
            <person name="Klaenhammer T.R."/>
            <person name="Caufield P.W."/>
            <person name="Cui Y."/>
            <person name="Zhang H."/>
            <person name="O'Toole P.W."/>
        </authorList>
    </citation>
    <scope>NUCLEOTIDE SEQUENCE [LARGE SCALE GENOMIC DNA]</scope>
    <source>
        <strain evidence="4 5">DSM 16634</strain>
    </source>
</reference>
<keyword evidence="2" id="KW-0175">Coiled coil</keyword>